<accession>A0A0B1SP29</accession>
<feature type="transmembrane region" description="Helical" evidence="7">
    <location>
        <begin position="160"/>
        <end position="178"/>
    </location>
</feature>
<keyword evidence="4 7" id="KW-1133">Transmembrane helix</keyword>
<evidence type="ECO:0000256" key="4">
    <source>
        <dbReference type="ARBA" id="ARBA00022989"/>
    </source>
</evidence>
<evidence type="ECO:0000256" key="5">
    <source>
        <dbReference type="ARBA" id="ARBA00023136"/>
    </source>
</evidence>
<keyword evidence="3 7" id="KW-0812">Transmembrane</keyword>
<dbReference type="PANTHER" id="PTHR20855:SF52">
    <property type="entry name" value="ADIPONECTIN RECEPTOR PROTEIN"/>
    <property type="match status" value="1"/>
</dbReference>
<feature type="transmembrane region" description="Helical" evidence="7">
    <location>
        <begin position="67"/>
        <end position="89"/>
    </location>
</feature>
<proteinExistence type="inferred from homology"/>
<protein>
    <recommendedName>
        <fullName evidence="10">Channel protein, hemolysin III family</fullName>
    </recommendedName>
</protein>
<evidence type="ECO:0008006" key="10">
    <source>
        <dbReference type="Google" id="ProtNLM"/>
    </source>
</evidence>
<dbReference type="GO" id="GO:0046872">
    <property type="term" value="F:metal ion binding"/>
    <property type="evidence" value="ECO:0007669"/>
    <property type="project" value="UniProtKB-KW"/>
</dbReference>
<dbReference type="Pfam" id="PF03006">
    <property type="entry name" value="HlyIII"/>
    <property type="match status" value="1"/>
</dbReference>
<evidence type="ECO:0000256" key="1">
    <source>
        <dbReference type="ARBA" id="ARBA00004141"/>
    </source>
</evidence>
<feature type="binding site" evidence="6">
    <location>
        <position position="51"/>
    </location>
    <ligand>
        <name>Zn(2+)</name>
        <dbReference type="ChEBI" id="CHEBI:29105"/>
    </ligand>
</feature>
<dbReference type="GO" id="GO:0033211">
    <property type="term" value="P:adiponectin-activated signaling pathway"/>
    <property type="evidence" value="ECO:0007669"/>
    <property type="project" value="TreeGrafter"/>
</dbReference>
<dbReference type="GO" id="GO:0005886">
    <property type="term" value="C:plasma membrane"/>
    <property type="evidence" value="ECO:0007669"/>
    <property type="project" value="TreeGrafter"/>
</dbReference>
<name>A0A0B1SP29_OESDE</name>
<dbReference type="InterPro" id="IPR004254">
    <property type="entry name" value="AdipoR/HlyIII-related"/>
</dbReference>
<dbReference type="Proteomes" id="UP000053660">
    <property type="component" value="Unassembled WGS sequence"/>
</dbReference>
<evidence type="ECO:0000256" key="7">
    <source>
        <dbReference type="SAM" id="Phobius"/>
    </source>
</evidence>
<keyword evidence="9" id="KW-1185">Reference proteome</keyword>
<evidence type="ECO:0000313" key="9">
    <source>
        <dbReference type="Proteomes" id="UP000053660"/>
    </source>
</evidence>
<dbReference type="GO" id="GO:0038023">
    <property type="term" value="F:signaling receptor activity"/>
    <property type="evidence" value="ECO:0007669"/>
    <property type="project" value="TreeGrafter"/>
</dbReference>
<feature type="transmembrane region" description="Helical" evidence="7">
    <location>
        <begin position="35"/>
        <end position="55"/>
    </location>
</feature>
<sequence length="266" mass="29982">MSSLLGCVAFIGVALWVLTRPNTQVQFMEKITFSTYFTGAILCLGMSFLFHTVACHSVSVGKLFSKLDYTGITLLIVGSFIPWLYYGFYCRPQPMIIYITMISVLGLLAMIVSLWDKFAEPKYRPIRAGVFIAMGLSAIIPAAHLLIVDGFDFLYKKASLVWMLLMGGMYIGGATIYATRIPERWFPGKCDLWFQSHQLFHTFVVIAAFIHFHAITEMAQKKLMEGSCAEQLLERYGVESFPSLLGGWLGLDEDPNTKSWTPHMRP</sequence>
<comment type="similarity">
    <text evidence="2">Belongs to the ADIPOR family.</text>
</comment>
<organism evidence="8 9">
    <name type="scientific">Oesophagostomum dentatum</name>
    <name type="common">Nodular worm</name>
    <dbReference type="NCBI Taxonomy" id="61180"/>
    <lineage>
        <taxon>Eukaryota</taxon>
        <taxon>Metazoa</taxon>
        <taxon>Ecdysozoa</taxon>
        <taxon>Nematoda</taxon>
        <taxon>Chromadorea</taxon>
        <taxon>Rhabditida</taxon>
        <taxon>Rhabditina</taxon>
        <taxon>Rhabditomorpha</taxon>
        <taxon>Strongyloidea</taxon>
        <taxon>Strongylidae</taxon>
        <taxon>Oesophagostomum</taxon>
    </lineage>
</organism>
<comment type="subcellular location">
    <subcellularLocation>
        <location evidence="1">Membrane</location>
        <topology evidence="1">Multi-pass membrane protein</topology>
    </subcellularLocation>
</comment>
<dbReference type="OrthoDB" id="5585746at2759"/>
<dbReference type="AlphaFoldDB" id="A0A0B1SP29"/>
<keyword evidence="6" id="KW-0479">Metal-binding</keyword>
<feature type="transmembrane region" description="Helical" evidence="7">
    <location>
        <begin position="199"/>
        <end position="216"/>
    </location>
</feature>
<dbReference type="PANTHER" id="PTHR20855">
    <property type="entry name" value="ADIPOR/PROGESTIN RECEPTOR-RELATED"/>
    <property type="match status" value="1"/>
</dbReference>
<evidence type="ECO:0000256" key="6">
    <source>
        <dbReference type="PIRSR" id="PIRSR604254-1"/>
    </source>
</evidence>
<keyword evidence="6" id="KW-0862">Zinc</keyword>
<evidence type="ECO:0000256" key="2">
    <source>
        <dbReference type="ARBA" id="ARBA00007018"/>
    </source>
</evidence>
<keyword evidence="5 7" id="KW-0472">Membrane</keyword>
<feature type="transmembrane region" description="Helical" evidence="7">
    <location>
        <begin position="128"/>
        <end position="148"/>
    </location>
</feature>
<evidence type="ECO:0000256" key="3">
    <source>
        <dbReference type="ARBA" id="ARBA00022692"/>
    </source>
</evidence>
<feature type="binding site" evidence="6">
    <location>
        <position position="201"/>
    </location>
    <ligand>
        <name>Zn(2+)</name>
        <dbReference type="ChEBI" id="CHEBI:29105"/>
    </ligand>
</feature>
<feature type="binding site" evidence="6">
    <location>
        <position position="197"/>
    </location>
    <ligand>
        <name>Zn(2+)</name>
        <dbReference type="ChEBI" id="CHEBI:29105"/>
    </ligand>
</feature>
<gene>
    <name evidence="8" type="ORF">OESDEN_14995</name>
</gene>
<feature type="transmembrane region" description="Helical" evidence="7">
    <location>
        <begin position="95"/>
        <end position="116"/>
    </location>
</feature>
<evidence type="ECO:0000313" key="8">
    <source>
        <dbReference type="EMBL" id="KHJ85282.1"/>
    </source>
</evidence>
<reference evidence="8 9" key="1">
    <citation type="submission" date="2014-03" db="EMBL/GenBank/DDBJ databases">
        <title>Draft genome of the hookworm Oesophagostomum dentatum.</title>
        <authorList>
            <person name="Mitreva M."/>
        </authorList>
    </citation>
    <scope>NUCLEOTIDE SEQUENCE [LARGE SCALE GENOMIC DNA]</scope>
    <source>
        <strain evidence="8 9">OD-Hann</strain>
    </source>
</reference>
<dbReference type="EMBL" id="KN564512">
    <property type="protein sequence ID" value="KHJ85282.1"/>
    <property type="molecule type" value="Genomic_DNA"/>
</dbReference>